<sequence>MKHAAATIMKCLESQNEIGQTHKIFTQKTLGKNKCFFY</sequence>
<dbReference type="Proteomes" id="UP000185604">
    <property type="component" value="Unassembled WGS sequence"/>
</dbReference>
<organism evidence="1 2">
    <name type="scientific">Bacillus paralicheniformis</name>
    <dbReference type="NCBI Taxonomy" id="1648923"/>
    <lineage>
        <taxon>Bacteria</taxon>
        <taxon>Bacillati</taxon>
        <taxon>Bacillota</taxon>
        <taxon>Bacilli</taxon>
        <taxon>Bacillales</taxon>
        <taxon>Bacillaceae</taxon>
        <taxon>Bacillus</taxon>
    </lineage>
</organism>
<dbReference type="AlphaFoldDB" id="A0A6N2ETG4"/>
<dbReference type="EMBL" id="LKPO01000008">
    <property type="protein sequence ID" value="OLF96025.1"/>
    <property type="molecule type" value="Genomic_DNA"/>
</dbReference>
<protein>
    <submittedName>
        <fullName evidence="1">Uncharacterized protein</fullName>
    </submittedName>
</protein>
<comment type="caution">
    <text evidence="1">The sequence shown here is derived from an EMBL/GenBank/DDBJ whole genome shotgun (WGS) entry which is preliminary data.</text>
</comment>
<evidence type="ECO:0000313" key="1">
    <source>
        <dbReference type="EMBL" id="OLF96025.1"/>
    </source>
</evidence>
<accession>A0A6N2ETG4</accession>
<name>A0A6N2ETG4_9BACI</name>
<gene>
    <name evidence="1" type="ORF">B4121_1587</name>
</gene>
<reference evidence="1 2" key="1">
    <citation type="journal article" date="2016" name="Front. Microbiol.">
        <title>High-Level Heat Resistance of Spores of Bacillus amyloliquefaciens and Bacillus licheniformis Results from the Presence of a spoVA Operon in a Tn1546 Transposon.</title>
        <authorList>
            <person name="Berendsen E.M."/>
            <person name="Koning R.A."/>
            <person name="Boekhorst J."/>
            <person name="de Jong A."/>
            <person name="Kuipers O.P."/>
            <person name="Wells-Bennik M.H."/>
        </authorList>
    </citation>
    <scope>NUCLEOTIDE SEQUENCE [LARGE SCALE GENOMIC DNA]</scope>
    <source>
        <strain evidence="1 2">B4121</strain>
    </source>
</reference>
<evidence type="ECO:0000313" key="2">
    <source>
        <dbReference type="Proteomes" id="UP000185604"/>
    </source>
</evidence>
<proteinExistence type="predicted"/>